<dbReference type="SUPFAM" id="SSF52540">
    <property type="entry name" value="P-loop containing nucleoside triphosphate hydrolases"/>
    <property type="match status" value="1"/>
</dbReference>
<keyword evidence="3 5" id="KW-0067">ATP-binding</keyword>
<evidence type="ECO:0000256" key="3">
    <source>
        <dbReference type="ARBA" id="ARBA00022840"/>
    </source>
</evidence>
<evidence type="ECO:0000256" key="1">
    <source>
        <dbReference type="ARBA" id="ARBA00022448"/>
    </source>
</evidence>
<dbReference type="Pfam" id="PF00005">
    <property type="entry name" value="ABC_tran"/>
    <property type="match status" value="1"/>
</dbReference>
<dbReference type="GO" id="GO:0005524">
    <property type="term" value="F:ATP binding"/>
    <property type="evidence" value="ECO:0007669"/>
    <property type="project" value="UniProtKB-KW"/>
</dbReference>
<dbReference type="PROSITE" id="PS50893">
    <property type="entry name" value="ABC_TRANSPORTER_2"/>
    <property type="match status" value="1"/>
</dbReference>
<dbReference type="PANTHER" id="PTHR42788">
    <property type="entry name" value="TAURINE IMPORT ATP-BINDING PROTEIN-RELATED"/>
    <property type="match status" value="1"/>
</dbReference>
<dbReference type="InterPro" id="IPR003439">
    <property type="entry name" value="ABC_transporter-like_ATP-bd"/>
</dbReference>
<name>A0A5D6UTF6_9BACT</name>
<dbReference type="Gene3D" id="3.40.50.300">
    <property type="entry name" value="P-loop containing nucleotide triphosphate hydrolases"/>
    <property type="match status" value="1"/>
</dbReference>
<evidence type="ECO:0000256" key="2">
    <source>
        <dbReference type="ARBA" id="ARBA00022741"/>
    </source>
</evidence>
<evidence type="ECO:0000313" key="5">
    <source>
        <dbReference type="EMBL" id="TYZ06208.1"/>
    </source>
</evidence>
<dbReference type="PROSITE" id="PS00211">
    <property type="entry name" value="ABC_TRANSPORTER_1"/>
    <property type="match status" value="1"/>
</dbReference>
<dbReference type="EMBL" id="VTHL01000027">
    <property type="protein sequence ID" value="TYZ06208.1"/>
    <property type="molecule type" value="Genomic_DNA"/>
</dbReference>
<sequence length="310" mass="34705">MTIVWQHQHARFLGCARNDGLICTKPQPYHLTTSPMTPYFYKAPVLTLDNVSMEYGGETVLRDISAQVLDVCRPNMNQGQVVGFYGRSGLGKSVLCRIMAGLITPTSGTVKVGIEQEEVTPGAVGFVQQQYPLFNHRTLQDNLLVAAARKYEPEEAKRQTDAYLDRFQLSQHRKKYPAHLSGGQRQRAAIAQQLLCSDHLILLDEPFSGLDIAMIDEVKKIILEVTTMDELNTVVIVSHDIQTTTALADRLWLLGYERDASGQLLPGATISAAHQYNLAEMGLAWHENVEAEPEFNRFVEHLKDEIRQSA</sequence>
<dbReference type="Proteomes" id="UP000322791">
    <property type="component" value="Unassembled WGS sequence"/>
</dbReference>
<reference evidence="5 6" key="1">
    <citation type="submission" date="2019-08" db="EMBL/GenBank/DDBJ databases">
        <authorList>
            <person name="Seo M.-J."/>
        </authorList>
    </citation>
    <scope>NUCLEOTIDE SEQUENCE [LARGE SCALE GENOMIC DNA]</scope>
    <source>
        <strain evidence="5 6">KIGAM108</strain>
    </source>
</reference>
<gene>
    <name evidence="5" type="ORF">FY528_18910</name>
</gene>
<organism evidence="5 6">
    <name type="scientific">Hymenobacter lutimineralis</name>
    <dbReference type="NCBI Taxonomy" id="2606448"/>
    <lineage>
        <taxon>Bacteria</taxon>
        <taxon>Pseudomonadati</taxon>
        <taxon>Bacteroidota</taxon>
        <taxon>Cytophagia</taxon>
        <taxon>Cytophagales</taxon>
        <taxon>Hymenobacteraceae</taxon>
        <taxon>Hymenobacter</taxon>
    </lineage>
</organism>
<dbReference type="AlphaFoldDB" id="A0A5D6UTF6"/>
<dbReference type="SMART" id="SM00382">
    <property type="entry name" value="AAA"/>
    <property type="match status" value="1"/>
</dbReference>
<dbReference type="InterPro" id="IPR003593">
    <property type="entry name" value="AAA+_ATPase"/>
</dbReference>
<accession>A0A5D6UTF6</accession>
<evidence type="ECO:0000259" key="4">
    <source>
        <dbReference type="PROSITE" id="PS50893"/>
    </source>
</evidence>
<dbReference type="InterPro" id="IPR027417">
    <property type="entry name" value="P-loop_NTPase"/>
</dbReference>
<evidence type="ECO:0000313" key="6">
    <source>
        <dbReference type="Proteomes" id="UP000322791"/>
    </source>
</evidence>
<keyword evidence="6" id="KW-1185">Reference proteome</keyword>
<comment type="caution">
    <text evidence="5">The sequence shown here is derived from an EMBL/GenBank/DDBJ whole genome shotgun (WGS) entry which is preliminary data.</text>
</comment>
<dbReference type="GO" id="GO:0016887">
    <property type="term" value="F:ATP hydrolysis activity"/>
    <property type="evidence" value="ECO:0007669"/>
    <property type="project" value="InterPro"/>
</dbReference>
<keyword evidence="1" id="KW-0813">Transport</keyword>
<feature type="domain" description="ABC transporter" evidence="4">
    <location>
        <begin position="46"/>
        <end position="281"/>
    </location>
</feature>
<dbReference type="InterPro" id="IPR017871">
    <property type="entry name" value="ABC_transporter-like_CS"/>
</dbReference>
<keyword evidence="2" id="KW-0547">Nucleotide-binding</keyword>
<proteinExistence type="predicted"/>
<protein>
    <submittedName>
        <fullName evidence="5">ABC transporter ATP-binding protein</fullName>
    </submittedName>
</protein>
<dbReference type="PANTHER" id="PTHR42788:SF13">
    <property type="entry name" value="ALIPHATIC SULFONATES IMPORT ATP-BINDING PROTEIN SSUB"/>
    <property type="match status" value="1"/>
</dbReference>
<dbReference type="InterPro" id="IPR050166">
    <property type="entry name" value="ABC_transporter_ATP-bind"/>
</dbReference>